<protein>
    <submittedName>
        <fullName evidence="1">Uncharacterized protein</fullName>
    </submittedName>
</protein>
<evidence type="ECO:0000313" key="2">
    <source>
        <dbReference type="Proteomes" id="UP001181355"/>
    </source>
</evidence>
<proteinExistence type="predicted"/>
<dbReference type="RefSeq" id="WP_309480514.1">
    <property type="nucleotide sequence ID" value="NZ_CP133720.1"/>
</dbReference>
<sequence length="151" mass="15553">MHKNKKRQILICLFCFSCGSCPIQIYSTQYSLHEFERDAFVKDTKKAGLGPAFLGSNENYLDAAEAAASAAGAAAGADAPDAAASAAGADAGAAAADAGAASTEADAEADAEASSFLPQATKATANKETSKSDFFMFLLSINRSKKTTNLR</sequence>
<evidence type="ECO:0000313" key="1">
    <source>
        <dbReference type="EMBL" id="WMW79013.1"/>
    </source>
</evidence>
<dbReference type="EMBL" id="CP133720">
    <property type="protein sequence ID" value="WMW79013.1"/>
    <property type="molecule type" value="Genomic_DNA"/>
</dbReference>
<organism evidence="1 2">
    <name type="scientific">Undibacterium cyanobacteriorum</name>
    <dbReference type="NCBI Taxonomy" id="3073561"/>
    <lineage>
        <taxon>Bacteria</taxon>
        <taxon>Pseudomonadati</taxon>
        <taxon>Pseudomonadota</taxon>
        <taxon>Betaproteobacteria</taxon>
        <taxon>Burkholderiales</taxon>
        <taxon>Oxalobacteraceae</taxon>
        <taxon>Undibacterium</taxon>
    </lineage>
</organism>
<name>A0ABY9RCN8_9BURK</name>
<accession>A0ABY9RCN8</accession>
<dbReference type="Proteomes" id="UP001181355">
    <property type="component" value="Chromosome"/>
</dbReference>
<reference evidence="1" key="1">
    <citation type="submission" date="2023-09" db="EMBL/GenBank/DDBJ databases">
        <title>Undibacterium sp. 20NA77.5 isolated from freshwater.</title>
        <authorList>
            <person name="Le V."/>
            <person name="Ko S.-R."/>
            <person name="Ahn C.-Y."/>
            <person name="Oh H.-M."/>
        </authorList>
    </citation>
    <scope>NUCLEOTIDE SEQUENCE</scope>
    <source>
        <strain evidence="1">20NA77.5</strain>
    </source>
</reference>
<keyword evidence="2" id="KW-1185">Reference proteome</keyword>
<gene>
    <name evidence="1" type="ORF">RF679_10100</name>
</gene>